<gene>
    <name evidence="3" type="ORF">Afil01_49760</name>
</gene>
<accession>A0A9W6SQJ5</accession>
<dbReference type="AlphaFoldDB" id="A0A9W6SQJ5"/>
<name>A0A9W6SQJ5_9ACTN</name>
<feature type="domain" description="N-acyltransferase N-terminal" evidence="1">
    <location>
        <begin position="43"/>
        <end position="171"/>
    </location>
</feature>
<comment type="caution">
    <text evidence="3">The sequence shown here is derived from an EMBL/GenBank/DDBJ whole genome shotgun (WGS) entry which is preliminary data.</text>
</comment>
<evidence type="ECO:0000259" key="2">
    <source>
        <dbReference type="Pfam" id="PF18164"/>
    </source>
</evidence>
<dbReference type="Gene3D" id="3.40.630.120">
    <property type="match status" value="1"/>
</dbReference>
<proteinExistence type="predicted"/>
<organism evidence="3 4">
    <name type="scientific">Actinorhabdospora filicis</name>
    <dbReference type="NCBI Taxonomy" id="1785913"/>
    <lineage>
        <taxon>Bacteria</taxon>
        <taxon>Bacillati</taxon>
        <taxon>Actinomycetota</taxon>
        <taxon>Actinomycetes</taxon>
        <taxon>Micromonosporales</taxon>
        <taxon>Micromonosporaceae</taxon>
        <taxon>Actinorhabdospora</taxon>
    </lineage>
</organism>
<evidence type="ECO:0000313" key="4">
    <source>
        <dbReference type="Proteomes" id="UP001165079"/>
    </source>
</evidence>
<dbReference type="Pfam" id="PF18164">
    <property type="entry name" value="GNAT_C"/>
    <property type="match status" value="1"/>
</dbReference>
<dbReference type="Proteomes" id="UP001165079">
    <property type="component" value="Unassembled WGS sequence"/>
</dbReference>
<keyword evidence="4" id="KW-1185">Reference proteome</keyword>
<sequence>MACVTDLESVRAHLGWPEPAREIMTVWDGLDAAPVTLPSQAEVIRALHRMGADEIDVADAVGARPDPEADPELWWILERTVAHLRSGMGGHGMLMWPSTAHHRDPKARLVYLYAFLAHLPATLAWHAERGIPEDVSWATFGDVGEKLRINRAIYGESGLDVSFWFTLHFRGSIYRLGRLQFDMHHSTALDGPVLGVHIPETGGPMSPEACEDSFERAREFFPKTFPEFGADKATCLSWLLDPRLGAALPDTNIARFGKLFTLLPADEEAGKNGTLDVLRFVFKRVVSAPERVDPAELPRDSTLRRVLADHIAEGGRWEQRGGWFSL</sequence>
<protein>
    <recommendedName>
        <fullName evidence="5">Acyltransferase</fullName>
    </recommendedName>
</protein>
<dbReference type="InterPro" id="IPR041644">
    <property type="entry name" value="GNAT_C"/>
</dbReference>
<dbReference type="EMBL" id="BSTX01000003">
    <property type="protein sequence ID" value="GLZ80169.1"/>
    <property type="molecule type" value="Genomic_DNA"/>
</dbReference>
<reference evidence="3" key="1">
    <citation type="submission" date="2023-03" db="EMBL/GenBank/DDBJ databases">
        <title>Actinorhabdospora filicis NBRC 111898.</title>
        <authorList>
            <person name="Ichikawa N."/>
            <person name="Sato H."/>
            <person name="Tonouchi N."/>
        </authorList>
    </citation>
    <scope>NUCLEOTIDE SEQUENCE</scope>
    <source>
        <strain evidence="3">NBRC 111898</strain>
    </source>
</reference>
<dbReference type="InterPro" id="IPR041273">
    <property type="entry name" value="NAT_N"/>
</dbReference>
<feature type="domain" description="GNAT-like C-terminal" evidence="2">
    <location>
        <begin position="173"/>
        <end position="324"/>
    </location>
</feature>
<evidence type="ECO:0000259" key="1">
    <source>
        <dbReference type="Pfam" id="PF18082"/>
    </source>
</evidence>
<evidence type="ECO:0000313" key="3">
    <source>
        <dbReference type="EMBL" id="GLZ80169.1"/>
    </source>
</evidence>
<dbReference type="Pfam" id="PF18082">
    <property type="entry name" value="NAT_N"/>
    <property type="match status" value="1"/>
</dbReference>
<evidence type="ECO:0008006" key="5">
    <source>
        <dbReference type="Google" id="ProtNLM"/>
    </source>
</evidence>